<name>D3RY17_FERPA</name>
<dbReference type="Proteomes" id="UP000002613">
    <property type="component" value="Chromosome"/>
</dbReference>
<dbReference type="STRING" id="589924.Ferp_1226"/>
<dbReference type="HOGENOM" id="CLU_033975_5_1_2"/>
<dbReference type="Gene3D" id="3.40.50.10540">
    <property type="entry name" value="Crotonobetainyl-coa:carnitine coa-transferase, domain 1"/>
    <property type="match status" value="1"/>
</dbReference>
<keyword evidence="2" id="KW-1185">Reference proteome</keyword>
<dbReference type="Pfam" id="PF02515">
    <property type="entry name" value="CoA_transf_3"/>
    <property type="match status" value="1"/>
</dbReference>
<dbReference type="OrthoDB" id="28444at2157"/>
<dbReference type="GeneID" id="8778739"/>
<evidence type="ECO:0000313" key="1">
    <source>
        <dbReference type="EMBL" id="ADC65380.1"/>
    </source>
</evidence>
<reference evidence="1 2" key="2">
    <citation type="journal article" date="2011" name="Stand. Genomic Sci.">
        <title>Complete genome sequence of Ferroglobus placidus AEDII12DO.</title>
        <authorList>
            <person name="Anderson I."/>
            <person name="Risso C."/>
            <person name="Holmes D."/>
            <person name="Lucas S."/>
            <person name="Copeland A."/>
            <person name="Lapidus A."/>
            <person name="Cheng J.F."/>
            <person name="Bruce D."/>
            <person name="Goodwin L."/>
            <person name="Pitluck S."/>
            <person name="Saunders E."/>
            <person name="Brettin T."/>
            <person name="Detter J.C."/>
            <person name="Han C."/>
            <person name="Tapia R."/>
            <person name="Larimer F."/>
            <person name="Land M."/>
            <person name="Hauser L."/>
            <person name="Woyke T."/>
            <person name="Lovley D."/>
            <person name="Kyrpides N."/>
            <person name="Ivanova N."/>
        </authorList>
    </citation>
    <scope>NUCLEOTIDE SEQUENCE [LARGE SCALE GENOMIC DNA]</scope>
    <source>
        <strain evidence="2">DSM 10642 / AEDII12DO</strain>
    </source>
</reference>
<dbReference type="KEGG" id="fpl:Ferp_1226"/>
<dbReference type="RefSeq" id="WP_012965723.1">
    <property type="nucleotide sequence ID" value="NC_013849.1"/>
</dbReference>
<evidence type="ECO:0000313" key="2">
    <source>
        <dbReference type="Proteomes" id="UP000002613"/>
    </source>
</evidence>
<dbReference type="InterPro" id="IPR044855">
    <property type="entry name" value="CoA-Trfase_III_dom3_sf"/>
</dbReference>
<dbReference type="InterPro" id="IPR023606">
    <property type="entry name" value="CoA-Trfase_III_dom_1_sf"/>
</dbReference>
<dbReference type="AlphaFoldDB" id="D3RY17"/>
<dbReference type="PaxDb" id="589924-Ferp_1226"/>
<gene>
    <name evidence="1" type="ordered locus">Ferp_1226</name>
</gene>
<organism evidence="1 2">
    <name type="scientific">Ferroglobus placidus (strain DSM 10642 / AEDII12DO)</name>
    <dbReference type="NCBI Taxonomy" id="589924"/>
    <lineage>
        <taxon>Archaea</taxon>
        <taxon>Methanobacteriati</taxon>
        <taxon>Methanobacteriota</taxon>
        <taxon>Archaeoglobi</taxon>
        <taxon>Archaeoglobales</taxon>
        <taxon>Archaeoglobaceae</taxon>
        <taxon>Ferroglobus</taxon>
    </lineage>
</organism>
<dbReference type="EMBL" id="CP001899">
    <property type="protein sequence ID" value="ADC65380.1"/>
    <property type="molecule type" value="Genomic_DNA"/>
</dbReference>
<accession>D3RY17</accession>
<proteinExistence type="predicted"/>
<dbReference type="eggNOG" id="arCOG02304">
    <property type="taxonomic scope" value="Archaea"/>
</dbReference>
<dbReference type="InterPro" id="IPR050509">
    <property type="entry name" value="CoA-transferase_III"/>
</dbReference>
<dbReference type="Gene3D" id="3.30.1540.10">
    <property type="entry name" value="formyl-coa transferase, domain 3"/>
    <property type="match status" value="1"/>
</dbReference>
<sequence>MLEGMRVVELAYFYPAPYCTQILAELGAEGIKIEPPSGDPMRYRSEIFAALNRNKKSLVLNLKDEKDLSKFYEIVGKSDVVVEGFRPGVAKKLGVDYESVKKVNPGIIYCSIPGLRGVNKPVHDINVLSLAGICLIAGKKFGKPIDPNVQLSDFASAVFAAISILAAYVRKIKTGEGCYINLSMLDAALASVPLHSARLLNGMDVAEDFVSNPGYDVYEAKNGYVSVGILDEKHFWKEFCEKLGLEYGDLSFEERIKRADEIRKRISEVLKDKSVEELEGILENVPFSAVRNFPKESEIFCEAEYDKKYRVVGFPATFSNFEPKRSGKVPKLGEDRDI</sequence>
<dbReference type="SUPFAM" id="SSF89796">
    <property type="entry name" value="CoA-transferase family III (CaiB/BaiF)"/>
    <property type="match status" value="1"/>
</dbReference>
<reference evidence="2" key="1">
    <citation type="submission" date="2010-02" db="EMBL/GenBank/DDBJ databases">
        <title>Complete sequence of Ferroglobus placidus DSM 10642.</title>
        <authorList>
            <consortium name="US DOE Joint Genome Institute"/>
            <person name="Lucas S."/>
            <person name="Copeland A."/>
            <person name="Lapidus A."/>
            <person name="Cheng J.-F."/>
            <person name="Bruce D."/>
            <person name="Goodwin L."/>
            <person name="Pitluck S."/>
            <person name="Saunders E."/>
            <person name="Brettin T."/>
            <person name="Detter J.C."/>
            <person name="Han C."/>
            <person name="Tapia R."/>
            <person name="Larimer F."/>
            <person name="Land M."/>
            <person name="Hauser L."/>
            <person name="Kyrpides N."/>
            <person name="Ivanova N."/>
            <person name="Holmes D."/>
            <person name="Lovley D."/>
            <person name="Kyrpides N."/>
            <person name="Anderson I.J."/>
            <person name="Woyke T."/>
        </authorList>
    </citation>
    <scope>NUCLEOTIDE SEQUENCE [LARGE SCALE GENOMIC DNA]</scope>
    <source>
        <strain evidence="2">DSM 10642 / AEDII12DO</strain>
    </source>
</reference>
<dbReference type="GO" id="GO:0003824">
    <property type="term" value="F:catalytic activity"/>
    <property type="evidence" value="ECO:0007669"/>
    <property type="project" value="InterPro"/>
</dbReference>
<dbReference type="InterPro" id="IPR003673">
    <property type="entry name" value="CoA-Trfase_fam_III"/>
</dbReference>
<dbReference type="PANTHER" id="PTHR48228:SF7">
    <property type="entry name" value="FATTY ACYL-COA TRANSFERASE RV3272-RELATED"/>
    <property type="match status" value="1"/>
</dbReference>
<dbReference type="PANTHER" id="PTHR48228">
    <property type="entry name" value="SUCCINYL-COA--D-CITRAMALATE COA-TRANSFERASE"/>
    <property type="match status" value="1"/>
</dbReference>
<protein>
    <submittedName>
        <fullName evidence="1">L-carnitine dehydratase/bile acid-inducible protein F</fullName>
    </submittedName>
</protein>